<sequence length="168" mass="17497">MGPAGPTGPTGETGNTGPVGPTGVTGPTGATGPVPDDIYASFINFAALLTDASLIPMGIGVSDPTGNIVLSDPTRITLAPGIYAIFYEVSALLADSGFMQVTPYYNNAPHIEYGIYFMTNSGRSSAFGSVSFMIEVPVQTVFNLTFNSPVTATEGTLTMVIHKLRREV</sequence>
<reference evidence="2 3" key="1">
    <citation type="submission" date="2010-01" db="EMBL/GenBank/DDBJ databases">
        <authorList>
            <person name="Weinstock G."/>
            <person name="Sodergren E."/>
            <person name="Clifton S."/>
            <person name="Fulton L."/>
            <person name="Fulton B."/>
            <person name="Courtney L."/>
            <person name="Fronick C."/>
            <person name="Harrison M."/>
            <person name="Strong C."/>
            <person name="Farmer C."/>
            <person name="Delahaunty K."/>
            <person name="Markovic C."/>
            <person name="Hall O."/>
            <person name="Minx P."/>
            <person name="Tomlinson C."/>
            <person name="Mitreva M."/>
            <person name="Nelson J."/>
            <person name="Hou S."/>
            <person name="Wollam A."/>
            <person name="Pepin K.H."/>
            <person name="Johnson M."/>
            <person name="Bhonagiri V."/>
            <person name="Nash W.E."/>
            <person name="Warren W."/>
            <person name="Chinwalla A."/>
            <person name="Mardis E.R."/>
            <person name="Wilson R.K."/>
        </authorList>
    </citation>
    <scope>NUCLEOTIDE SEQUENCE [LARGE SCALE GENOMIC DNA]</scope>
    <source>
        <strain evidence="2 3">DSM 13479</strain>
    </source>
</reference>
<feature type="region of interest" description="Disordered" evidence="1">
    <location>
        <begin position="1"/>
        <end position="30"/>
    </location>
</feature>
<dbReference type="GeneID" id="93153065"/>
<dbReference type="Proteomes" id="UP000004968">
    <property type="component" value="Unassembled WGS sequence"/>
</dbReference>
<protein>
    <recommendedName>
        <fullName evidence="4">Collagen triple helix repeat protein</fullName>
    </recommendedName>
</protein>
<dbReference type="RefSeq" id="WP_006774444.1">
    <property type="nucleotide sequence ID" value="NZ_GG667685.1"/>
</dbReference>
<dbReference type="AlphaFoldDB" id="D3AK37"/>
<dbReference type="EMBL" id="ACIO01000337">
    <property type="protein sequence ID" value="EFC97793.1"/>
    <property type="molecule type" value="Genomic_DNA"/>
</dbReference>
<organism evidence="2 3">
    <name type="scientific">Hungatella hathewayi DSM 13479</name>
    <dbReference type="NCBI Taxonomy" id="566550"/>
    <lineage>
        <taxon>Bacteria</taxon>
        <taxon>Bacillati</taxon>
        <taxon>Bacillota</taxon>
        <taxon>Clostridia</taxon>
        <taxon>Lachnospirales</taxon>
        <taxon>Lachnospiraceae</taxon>
        <taxon>Hungatella</taxon>
    </lineage>
</organism>
<evidence type="ECO:0000313" key="3">
    <source>
        <dbReference type="Proteomes" id="UP000004968"/>
    </source>
</evidence>
<dbReference type="HOGENOM" id="CLU_1584235_0_0_9"/>
<evidence type="ECO:0000313" key="2">
    <source>
        <dbReference type="EMBL" id="EFC97793.1"/>
    </source>
</evidence>
<accession>D3AK37</accession>
<evidence type="ECO:0008006" key="4">
    <source>
        <dbReference type="Google" id="ProtNLM"/>
    </source>
</evidence>
<gene>
    <name evidence="2" type="ORF">CLOSTHATH_03980</name>
</gene>
<evidence type="ECO:0000256" key="1">
    <source>
        <dbReference type="SAM" id="MobiDB-lite"/>
    </source>
</evidence>
<proteinExistence type="predicted"/>
<comment type="caution">
    <text evidence="2">The sequence shown here is derived from an EMBL/GenBank/DDBJ whole genome shotgun (WGS) entry which is preliminary data.</text>
</comment>
<name>D3AK37_9FIRM</name>